<reference evidence="4" key="2">
    <citation type="submission" date="2020-06" db="EMBL/GenBank/DDBJ databases">
        <authorList>
            <person name="Studholme D.J."/>
        </authorList>
    </citation>
    <scope>NUCLEOTIDE SEQUENCE</scope>
    <source>
        <strain evidence="4">NZFS 2646</strain>
    </source>
</reference>
<dbReference type="InterPro" id="IPR008271">
    <property type="entry name" value="Ser/Thr_kinase_AS"/>
</dbReference>
<keyword evidence="2" id="KW-0067">ATP-binding</keyword>
<reference evidence="4" key="1">
    <citation type="journal article" date="2015" name="Genom Data">
        <title>Genome sequences of six Phytophthora species associated with forests in New Zealand.</title>
        <authorList>
            <person name="Studholme D.J."/>
            <person name="McDougal R.L."/>
            <person name="Sambles C."/>
            <person name="Hansen E."/>
            <person name="Hardy G."/>
            <person name="Grant M."/>
            <person name="Ganley R.J."/>
            <person name="Williams N.M."/>
        </authorList>
    </citation>
    <scope>NUCLEOTIDE SEQUENCE</scope>
    <source>
        <strain evidence="4">NZFS 2646</strain>
    </source>
</reference>
<dbReference type="SMART" id="SM00220">
    <property type="entry name" value="S_TKc"/>
    <property type="match status" value="1"/>
</dbReference>
<dbReference type="InterPro" id="IPR011009">
    <property type="entry name" value="Kinase-like_dom_sf"/>
</dbReference>
<dbReference type="Proteomes" id="UP000785171">
    <property type="component" value="Unassembled WGS sequence"/>
</dbReference>
<dbReference type="Gene3D" id="1.10.510.10">
    <property type="entry name" value="Transferase(Phosphotransferase) domain 1"/>
    <property type="match status" value="1"/>
</dbReference>
<dbReference type="PROSITE" id="PS50011">
    <property type="entry name" value="PROTEIN_KINASE_DOM"/>
    <property type="match status" value="1"/>
</dbReference>
<protein>
    <recommendedName>
        <fullName evidence="3">Protein kinase domain-containing protein</fullName>
    </recommendedName>
</protein>
<feature type="domain" description="Protein kinase" evidence="3">
    <location>
        <begin position="143"/>
        <end position="400"/>
    </location>
</feature>
<keyword evidence="1" id="KW-0547">Nucleotide-binding</keyword>
<gene>
    <name evidence="4" type="ORF">JM16_003533</name>
</gene>
<dbReference type="InterPro" id="IPR000719">
    <property type="entry name" value="Prot_kinase_dom"/>
</dbReference>
<dbReference type="AlphaFoldDB" id="A0A8T0M3E1"/>
<dbReference type="GO" id="GO:0004672">
    <property type="term" value="F:protein kinase activity"/>
    <property type="evidence" value="ECO:0007669"/>
    <property type="project" value="InterPro"/>
</dbReference>
<dbReference type="EMBL" id="JPWV03000059">
    <property type="protein sequence ID" value="KAG2527177.1"/>
    <property type="molecule type" value="Genomic_DNA"/>
</dbReference>
<comment type="caution">
    <text evidence="4">The sequence shown here is derived from an EMBL/GenBank/DDBJ whole genome shotgun (WGS) entry which is preliminary data.</text>
</comment>
<evidence type="ECO:0000256" key="2">
    <source>
        <dbReference type="ARBA" id="ARBA00022840"/>
    </source>
</evidence>
<dbReference type="PANTHER" id="PTHR24418">
    <property type="entry name" value="TYROSINE-PROTEIN KINASE"/>
    <property type="match status" value="1"/>
</dbReference>
<evidence type="ECO:0000313" key="5">
    <source>
        <dbReference type="Proteomes" id="UP000785171"/>
    </source>
</evidence>
<dbReference type="InterPro" id="IPR050198">
    <property type="entry name" value="Non-receptor_tyrosine_kinases"/>
</dbReference>
<organism evidence="4 5">
    <name type="scientific">Phytophthora kernoviae</name>
    <dbReference type="NCBI Taxonomy" id="325452"/>
    <lineage>
        <taxon>Eukaryota</taxon>
        <taxon>Sar</taxon>
        <taxon>Stramenopiles</taxon>
        <taxon>Oomycota</taxon>
        <taxon>Peronosporomycetes</taxon>
        <taxon>Peronosporales</taxon>
        <taxon>Peronosporaceae</taxon>
        <taxon>Phytophthora</taxon>
    </lineage>
</organism>
<accession>A0A8T0M3E1</accession>
<dbReference type="PROSITE" id="PS00108">
    <property type="entry name" value="PROTEIN_KINASE_ST"/>
    <property type="match status" value="1"/>
</dbReference>
<evidence type="ECO:0000313" key="4">
    <source>
        <dbReference type="EMBL" id="KAG2527177.1"/>
    </source>
</evidence>
<dbReference type="Pfam" id="PF07714">
    <property type="entry name" value="PK_Tyr_Ser-Thr"/>
    <property type="match status" value="1"/>
</dbReference>
<dbReference type="SUPFAM" id="SSF56112">
    <property type="entry name" value="Protein kinase-like (PK-like)"/>
    <property type="match status" value="1"/>
</dbReference>
<dbReference type="InterPro" id="IPR001245">
    <property type="entry name" value="Ser-Thr/Tyr_kinase_cat_dom"/>
</dbReference>
<sequence>MTQDEKDSKKPLLFQYQNTVRKILNVVRKHYKRHLFIRIWGNHKVVGKLQALYVEMDALFRQMGLEHIQSMKQFRVLAEKAFVKLQDIAENVGVIRAVIDKDDWQEGVVALGVLVEHPESTTVSVGMPDKQVELAKKTFHQAKSVDEYFDRGMYAVMHKGIWGQDGHGTEVAAKCLVADNERVQDEFKRESKVWFGLDHPNVVKMYGACNEGLPIFFVCEYVEGKNFANHFEDDKSHLWRLFYKAALGLRYLHDNKVIHGDLKCNNILVDGKDNAKICDFGFSYVRNRSIMSTEEKTQAIRWQAPEVLLVSAADPDAYTNPRFASDVFSLGMCIIEALTGEPPYGFMDDNVVMGKVFEGEACLRPEGTNDDEWEFVQQLCERTMSKRISLPDALDKLKLFADQEAANIGKLCLVGNCTRCDTSVLTETKFCCECGLDLMKQKRAPSS</sequence>
<dbReference type="GO" id="GO:0005524">
    <property type="term" value="F:ATP binding"/>
    <property type="evidence" value="ECO:0007669"/>
    <property type="project" value="UniProtKB-KW"/>
</dbReference>
<proteinExistence type="predicted"/>
<evidence type="ECO:0000256" key="1">
    <source>
        <dbReference type="ARBA" id="ARBA00022741"/>
    </source>
</evidence>
<name>A0A8T0M3E1_9STRA</name>
<evidence type="ECO:0000259" key="3">
    <source>
        <dbReference type="PROSITE" id="PS50011"/>
    </source>
</evidence>